<reference evidence="1 2" key="1">
    <citation type="submission" date="2019-05" db="EMBL/GenBank/DDBJ databases">
        <title>Mikania micrantha, genome provides insights into the molecular mechanism of rapid growth.</title>
        <authorList>
            <person name="Liu B."/>
        </authorList>
    </citation>
    <scope>NUCLEOTIDE SEQUENCE [LARGE SCALE GENOMIC DNA]</scope>
    <source>
        <strain evidence="1">NLD-2019</strain>
        <tissue evidence="1">Leaf</tissue>
    </source>
</reference>
<dbReference type="AlphaFoldDB" id="A0A5N6MXT5"/>
<protein>
    <submittedName>
        <fullName evidence="1">Uncharacterized protein</fullName>
    </submittedName>
</protein>
<accession>A0A5N6MXT5</accession>
<evidence type="ECO:0000313" key="1">
    <source>
        <dbReference type="EMBL" id="KAD4178295.1"/>
    </source>
</evidence>
<gene>
    <name evidence="1" type="ORF">E3N88_26886</name>
</gene>
<sequence length="161" mass="17208">MMLQPTMIVDIPTGEQAAVIDAPLAAKTSILSIFSTTYLSHIYSQAAAMLGGLWAHYYQRAAFGEEGVVMPHSTLGFIISTLLAIVQIKSQGLPGFPFQTHPQLIMFSVTNLLIYGLASVAEPVISAAGVDRSSVYAITAHLEKIGSLCILVASLASLFYF</sequence>
<dbReference type="EMBL" id="SZYD01000014">
    <property type="protein sequence ID" value="KAD4178295.1"/>
    <property type="molecule type" value="Genomic_DNA"/>
</dbReference>
<keyword evidence="2" id="KW-1185">Reference proteome</keyword>
<name>A0A5N6MXT5_9ASTR</name>
<evidence type="ECO:0000313" key="2">
    <source>
        <dbReference type="Proteomes" id="UP000326396"/>
    </source>
</evidence>
<comment type="caution">
    <text evidence="1">The sequence shown here is derived from an EMBL/GenBank/DDBJ whole genome shotgun (WGS) entry which is preliminary data.</text>
</comment>
<dbReference type="OrthoDB" id="1730662at2759"/>
<dbReference type="Proteomes" id="UP000326396">
    <property type="component" value="Linkage Group LG4"/>
</dbReference>
<proteinExistence type="predicted"/>
<organism evidence="1 2">
    <name type="scientific">Mikania micrantha</name>
    <name type="common">bitter vine</name>
    <dbReference type="NCBI Taxonomy" id="192012"/>
    <lineage>
        <taxon>Eukaryota</taxon>
        <taxon>Viridiplantae</taxon>
        <taxon>Streptophyta</taxon>
        <taxon>Embryophyta</taxon>
        <taxon>Tracheophyta</taxon>
        <taxon>Spermatophyta</taxon>
        <taxon>Magnoliopsida</taxon>
        <taxon>eudicotyledons</taxon>
        <taxon>Gunneridae</taxon>
        <taxon>Pentapetalae</taxon>
        <taxon>asterids</taxon>
        <taxon>campanulids</taxon>
        <taxon>Asterales</taxon>
        <taxon>Asteraceae</taxon>
        <taxon>Asteroideae</taxon>
        <taxon>Heliantheae alliance</taxon>
        <taxon>Eupatorieae</taxon>
        <taxon>Mikania</taxon>
    </lineage>
</organism>